<evidence type="ECO:0000313" key="3">
    <source>
        <dbReference type="Proteomes" id="UP000270205"/>
    </source>
</evidence>
<feature type="transmembrane region" description="Helical" evidence="1">
    <location>
        <begin position="29"/>
        <end position="49"/>
    </location>
</feature>
<organism evidence="2 3">
    <name type="scientific">Bergeyella zoohelcum</name>
    <dbReference type="NCBI Taxonomy" id="1015"/>
    <lineage>
        <taxon>Bacteria</taxon>
        <taxon>Pseudomonadati</taxon>
        <taxon>Bacteroidota</taxon>
        <taxon>Flavobacteriia</taxon>
        <taxon>Flavobacteriales</taxon>
        <taxon>Weeksellaceae</taxon>
        <taxon>Bergeyella</taxon>
    </lineage>
</organism>
<protein>
    <submittedName>
        <fullName evidence="2">Uncharacterized protein</fullName>
    </submittedName>
</protein>
<evidence type="ECO:0000256" key="1">
    <source>
        <dbReference type="SAM" id="Phobius"/>
    </source>
</evidence>
<sequence>MLLYLIAFVIIGILPYIIYLIFKKLRYPILGKIFSIIYLAIVFINYFMYDIVTKNDVKKILAEQEIILEDDFHIVNEKYSSPEHFTVAISQKDKQKIIQKIKRSGNFKILKDTTPSNLHNESILTFRKQTRNYDFCGVKHKNLRPCL</sequence>
<keyword evidence="1" id="KW-0812">Transmembrane</keyword>
<evidence type="ECO:0000313" key="2">
    <source>
        <dbReference type="EMBL" id="VDH03591.1"/>
    </source>
</evidence>
<dbReference type="Proteomes" id="UP000270205">
    <property type="component" value="Unassembled WGS sequence"/>
</dbReference>
<name>A0A7Z9CGN7_9FLAO</name>
<accession>A0A7Z9CGN7</accession>
<proteinExistence type="predicted"/>
<keyword evidence="1" id="KW-1133">Transmembrane helix</keyword>
<reference evidence="2 3" key="1">
    <citation type="submission" date="2018-11" db="EMBL/GenBank/DDBJ databases">
        <authorList>
            <consortium name="Pathogen Informatics"/>
        </authorList>
    </citation>
    <scope>NUCLEOTIDE SEQUENCE [LARGE SCALE GENOMIC DNA]</scope>
    <source>
        <strain evidence="2 3">NCTC12929</strain>
    </source>
</reference>
<comment type="caution">
    <text evidence="2">The sequence shown here is derived from an EMBL/GenBank/DDBJ whole genome shotgun (WGS) entry which is preliminary data.</text>
</comment>
<gene>
    <name evidence="2" type="ORF">NCTC12929_00977</name>
</gene>
<dbReference type="EMBL" id="UYIV01000001">
    <property type="protein sequence ID" value="VDH03591.1"/>
    <property type="molecule type" value="Genomic_DNA"/>
</dbReference>
<keyword evidence="1" id="KW-0472">Membrane</keyword>
<feature type="transmembrane region" description="Helical" evidence="1">
    <location>
        <begin position="6"/>
        <end position="22"/>
    </location>
</feature>
<dbReference type="AlphaFoldDB" id="A0A7Z9CGN7"/>